<dbReference type="PROSITE" id="PS51257">
    <property type="entry name" value="PROKAR_LIPOPROTEIN"/>
    <property type="match status" value="1"/>
</dbReference>
<protein>
    <recommendedName>
        <fullName evidence="1">FAD dependent oxidoreductase domain-containing protein</fullName>
    </recommendedName>
</protein>
<reference evidence="2" key="1">
    <citation type="submission" date="2018-05" db="EMBL/GenBank/DDBJ databases">
        <authorList>
            <person name="Lanie J.A."/>
            <person name="Ng W.-L."/>
            <person name="Kazmierczak K.M."/>
            <person name="Andrzejewski T.M."/>
            <person name="Davidsen T.M."/>
            <person name="Wayne K.J."/>
            <person name="Tettelin H."/>
            <person name="Glass J.I."/>
            <person name="Rusch D."/>
            <person name="Podicherti R."/>
            <person name="Tsui H.-C.T."/>
            <person name="Winkler M.E."/>
        </authorList>
    </citation>
    <scope>NUCLEOTIDE SEQUENCE</scope>
</reference>
<dbReference type="AlphaFoldDB" id="A0A383B274"/>
<dbReference type="EMBL" id="UINC01196864">
    <property type="protein sequence ID" value="SVE14062.1"/>
    <property type="molecule type" value="Genomic_DNA"/>
</dbReference>
<dbReference type="SUPFAM" id="SSF51905">
    <property type="entry name" value="FAD/NAD(P)-binding domain"/>
    <property type="match status" value="1"/>
</dbReference>
<feature type="domain" description="FAD dependent oxidoreductase" evidence="1">
    <location>
        <begin position="10"/>
        <end position="182"/>
    </location>
</feature>
<dbReference type="PANTHER" id="PTHR13847:SF193">
    <property type="entry name" value="PYRUVATE DEHYDROGENASE PHOSPHATASE REGULATORY SUBUNIT, MITOCHONDRIAL"/>
    <property type="match status" value="1"/>
</dbReference>
<evidence type="ECO:0000313" key="2">
    <source>
        <dbReference type="EMBL" id="SVE14062.1"/>
    </source>
</evidence>
<sequence length="186" mass="19946">MNNQPKSANIIIIGGGAVGCGVAYSLVKAGVEDVLLLEKEPTMAAATSGQAAGLVGQVRNSVERTELAMWSVQTFSDLQADDLANPGWRQVGSLRVALNDERVREFEKMKAVADEAGLETEFIENAAAQAKWPLMNFAAAKAVLWCPSDGYLQPSDLTMAYVAHARRRGAKFLTGTPVRSIHVKEG</sequence>
<evidence type="ECO:0000259" key="1">
    <source>
        <dbReference type="Pfam" id="PF01266"/>
    </source>
</evidence>
<dbReference type="Pfam" id="PF01266">
    <property type="entry name" value="DAO"/>
    <property type="match status" value="1"/>
</dbReference>
<accession>A0A383B274</accession>
<proteinExistence type="predicted"/>
<organism evidence="2">
    <name type="scientific">marine metagenome</name>
    <dbReference type="NCBI Taxonomy" id="408172"/>
    <lineage>
        <taxon>unclassified sequences</taxon>
        <taxon>metagenomes</taxon>
        <taxon>ecological metagenomes</taxon>
    </lineage>
</organism>
<dbReference type="Gene3D" id="3.50.50.60">
    <property type="entry name" value="FAD/NAD(P)-binding domain"/>
    <property type="match status" value="1"/>
</dbReference>
<dbReference type="Gene3D" id="3.30.9.10">
    <property type="entry name" value="D-Amino Acid Oxidase, subunit A, domain 2"/>
    <property type="match status" value="1"/>
</dbReference>
<name>A0A383B274_9ZZZZ</name>
<dbReference type="PANTHER" id="PTHR13847">
    <property type="entry name" value="SARCOSINE DEHYDROGENASE-RELATED"/>
    <property type="match status" value="1"/>
</dbReference>
<gene>
    <name evidence="2" type="ORF">METZ01_LOCUS466916</name>
</gene>
<dbReference type="InterPro" id="IPR006076">
    <property type="entry name" value="FAD-dep_OxRdtase"/>
</dbReference>
<dbReference type="GO" id="GO:0005739">
    <property type="term" value="C:mitochondrion"/>
    <property type="evidence" value="ECO:0007669"/>
    <property type="project" value="TreeGrafter"/>
</dbReference>
<dbReference type="InterPro" id="IPR036188">
    <property type="entry name" value="FAD/NAD-bd_sf"/>
</dbReference>
<feature type="non-terminal residue" evidence="2">
    <location>
        <position position="186"/>
    </location>
</feature>